<comment type="similarity">
    <text evidence="2">Belongs to the RLP family.</text>
</comment>
<evidence type="ECO:0000256" key="6">
    <source>
        <dbReference type="ARBA" id="ARBA00022729"/>
    </source>
</evidence>
<dbReference type="Proteomes" id="UP000237000">
    <property type="component" value="Unassembled WGS sequence"/>
</dbReference>
<organism evidence="15 16">
    <name type="scientific">Trema orientale</name>
    <name type="common">Charcoal tree</name>
    <name type="synonym">Celtis orientalis</name>
    <dbReference type="NCBI Taxonomy" id="63057"/>
    <lineage>
        <taxon>Eukaryota</taxon>
        <taxon>Viridiplantae</taxon>
        <taxon>Streptophyta</taxon>
        <taxon>Embryophyta</taxon>
        <taxon>Tracheophyta</taxon>
        <taxon>Spermatophyta</taxon>
        <taxon>Magnoliopsida</taxon>
        <taxon>eudicotyledons</taxon>
        <taxon>Gunneridae</taxon>
        <taxon>Pentapetalae</taxon>
        <taxon>rosids</taxon>
        <taxon>fabids</taxon>
        <taxon>Rosales</taxon>
        <taxon>Cannabaceae</taxon>
        <taxon>Trema</taxon>
    </lineage>
</organism>
<dbReference type="PROSITE" id="PS51450">
    <property type="entry name" value="LRR"/>
    <property type="match status" value="1"/>
</dbReference>
<proteinExistence type="inferred from homology"/>
<evidence type="ECO:0000256" key="4">
    <source>
        <dbReference type="ARBA" id="ARBA00022614"/>
    </source>
</evidence>
<name>A0A2P5AJ94_TREOI</name>
<comment type="subcellular location">
    <subcellularLocation>
        <location evidence="1">Cell membrane</location>
        <topology evidence="1">Single-pass type I membrane protein</topology>
    </subcellularLocation>
</comment>
<dbReference type="InterPro" id="IPR001611">
    <property type="entry name" value="Leu-rich_rpt"/>
</dbReference>
<evidence type="ECO:0000256" key="9">
    <source>
        <dbReference type="ARBA" id="ARBA00023136"/>
    </source>
</evidence>
<keyword evidence="9 12" id="KW-0472">Membrane</keyword>
<evidence type="ECO:0000256" key="12">
    <source>
        <dbReference type="SAM" id="Phobius"/>
    </source>
</evidence>
<reference evidence="16" key="1">
    <citation type="submission" date="2016-06" db="EMBL/GenBank/DDBJ databases">
        <title>Parallel loss of symbiosis genes in relatives of nitrogen-fixing non-legume Parasponia.</title>
        <authorList>
            <person name="Van Velzen R."/>
            <person name="Holmer R."/>
            <person name="Bu F."/>
            <person name="Rutten L."/>
            <person name="Van Zeijl A."/>
            <person name="Liu W."/>
            <person name="Santuari L."/>
            <person name="Cao Q."/>
            <person name="Sharma T."/>
            <person name="Shen D."/>
            <person name="Roswanjaya Y."/>
            <person name="Wardhani T."/>
            <person name="Kalhor M.S."/>
            <person name="Jansen J."/>
            <person name="Van den Hoogen J."/>
            <person name="Gungor B."/>
            <person name="Hartog M."/>
            <person name="Hontelez J."/>
            <person name="Verver J."/>
            <person name="Yang W.-C."/>
            <person name="Schijlen E."/>
            <person name="Repin R."/>
            <person name="Schilthuizen M."/>
            <person name="Schranz E."/>
            <person name="Heidstra R."/>
            <person name="Miyata K."/>
            <person name="Fedorova E."/>
            <person name="Kohlen W."/>
            <person name="Bisseling T."/>
            <person name="Smit S."/>
            <person name="Geurts R."/>
        </authorList>
    </citation>
    <scope>NUCLEOTIDE SEQUENCE [LARGE SCALE GENOMIC DNA]</scope>
    <source>
        <strain evidence="16">cv. RG33-2</strain>
    </source>
</reference>
<dbReference type="InterPro" id="IPR003591">
    <property type="entry name" value="Leu-rich_rpt_typical-subtyp"/>
</dbReference>
<dbReference type="InterPro" id="IPR013210">
    <property type="entry name" value="LRR_N_plant-typ"/>
</dbReference>
<evidence type="ECO:0000313" key="15">
    <source>
        <dbReference type="EMBL" id="PON36603.1"/>
    </source>
</evidence>
<dbReference type="SUPFAM" id="SSF52058">
    <property type="entry name" value="L domain-like"/>
    <property type="match status" value="3"/>
</dbReference>
<dbReference type="Pfam" id="PF08263">
    <property type="entry name" value="LRRNT_2"/>
    <property type="match status" value="1"/>
</dbReference>
<dbReference type="SMART" id="SM00369">
    <property type="entry name" value="LRR_TYP"/>
    <property type="match status" value="6"/>
</dbReference>
<dbReference type="PANTHER" id="PTHR48063:SF101">
    <property type="entry name" value="LRR RECEPTOR-LIKE SERINE_THREONINE-PROTEIN KINASE FLS2"/>
    <property type="match status" value="1"/>
</dbReference>
<evidence type="ECO:0000256" key="3">
    <source>
        <dbReference type="ARBA" id="ARBA00022475"/>
    </source>
</evidence>
<evidence type="ECO:0000256" key="10">
    <source>
        <dbReference type="ARBA" id="ARBA00023170"/>
    </source>
</evidence>
<protein>
    <submittedName>
        <fullName evidence="15">LRR domain containing protein</fullName>
    </submittedName>
</protein>
<evidence type="ECO:0000313" key="16">
    <source>
        <dbReference type="Proteomes" id="UP000237000"/>
    </source>
</evidence>
<evidence type="ECO:0000256" key="7">
    <source>
        <dbReference type="ARBA" id="ARBA00022737"/>
    </source>
</evidence>
<dbReference type="InterPro" id="IPR032675">
    <property type="entry name" value="LRR_dom_sf"/>
</dbReference>
<dbReference type="InParanoid" id="A0A2P5AJ94"/>
<dbReference type="InterPro" id="IPR046956">
    <property type="entry name" value="RLP23-like"/>
</dbReference>
<dbReference type="STRING" id="63057.A0A2P5AJ94"/>
<keyword evidence="6 13" id="KW-0732">Signal</keyword>
<feature type="chain" id="PRO_5015117716" evidence="13">
    <location>
        <begin position="31"/>
        <end position="924"/>
    </location>
</feature>
<keyword evidence="10" id="KW-0675">Receptor</keyword>
<dbReference type="PRINTS" id="PR00019">
    <property type="entry name" value="LEURICHRPT"/>
</dbReference>
<dbReference type="PANTHER" id="PTHR48063">
    <property type="entry name" value="LRR RECEPTOR-LIKE KINASE"/>
    <property type="match status" value="1"/>
</dbReference>
<feature type="domain" description="Leucine-rich repeat-containing N-terminal plant-type" evidence="14">
    <location>
        <begin position="38"/>
        <end position="75"/>
    </location>
</feature>
<sequence length="924" mass="102124">MNTSTGRSLKLLNALTVLLMLAFGLNSTLGQTMTRCIEEERRALVSFGSSLFHKQLPTPWPNGEECCQWKGVQCSNETSHVVGLRMPGEVIPGIGYEQSTMNPSLIELQQLEHLDLSSRSLTEIPHFLGSLSNLRYLNLSSTNVSGTVPVELGKLWHLLSGNSYTNAETLEWLSNLTSLEYLDLSMMNLSRVHDWLHVMNRLPKLRILRLGGCDLPAPIFSSPLSKSDSTLEEIVLHGNRLTSSIVQWLFNHGRTLFYLDLSNNHLDGLIPEAFGSMNFLEFVDLSHNLLEGGIPNSFGSLCSLRVLNLIGNRISGQLETLIEMLSKCTQNGLESPSSNEKMKPLSNVTKFSLLKVLDLSNNYLNGTIPEIIGNLSELETLNMSGNSLKGVITEAHFSKLSKLKYLDLSSNTILLNFHTDWTPPFQLDTIRLNSLNLGSSPGFPAWIRTQNDYSELDISNASISGTIPTWLWDGLSSKSCRINLSHNQLSGKLQNLSVAMTSFPGVDLSFNQLEGPIPSFLWEVTSLDLSNNAFSGPISSLCTRRNLANTLLDLSNNQLSGELPDCWTTFQSLLVLDLANNNFYGKLPTSMGFLYIIRALQLRHNNFSGELPASLKECSKLEVLDLGGNEFSGLIPEWIGDSFPDLKVISLRMNNFSGTIPSQLCHLQRTHIVDLSGNTISGGIPKCLNNLTALTKRDENSNATIRVPYTSGLGSSGSYGSVFYTESSLNWQGKVYEYKSEMNLGYVKCIDLSNNALSGEIPAEITHLVGLVSLNLSWNGLMGHIPSDIGDMEELNALDVSRNRLSGEIPTSLTKIDRLANLNLSNNNLSGRIPTGTQLLGFDAATYAGNPELCGLPLEDCHEEETNPQHGNDEEEDGFITRGFYISMALGFVVGIWGVLVTLMLNKSWRFKYFEFFSAVYDWL</sequence>
<dbReference type="Gene3D" id="3.80.10.10">
    <property type="entry name" value="Ribonuclease Inhibitor"/>
    <property type="match status" value="4"/>
</dbReference>
<evidence type="ECO:0000256" key="2">
    <source>
        <dbReference type="ARBA" id="ARBA00009592"/>
    </source>
</evidence>
<comment type="caution">
    <text evidence="15">The sequence shown here is derived from an EMBL/GenBank/DDBJ whole genome shotgun (WGS) entry which is preliminary data.</text>
</comment>
<keyword evidence="11" id="KW-0325">Glycoprotein</keyword>
<keyword evidence="8 12" id="KW-1133">Transmembrane helix</keyword>
<evidence type="ECO:0000256" key="5">
    <source>
        <dbReference type="ARBA" id="ARBA00022692"/>
    </source>
</evidence>
<dbReference type="FunFam" id="3.80.10.10:FF:000095">
    <property type="entry name" value="LRR receptor-like serine/threonine-protein kinase GSO1"/>
    <property type="match status" value="1"/>
</dbReference>
<dbReference type="GO" id="GO:0005886">
    <property type="term" value="C:plasma membrane"/>
    <property type="evidence" value="ECO:0007669"/>
    <property type="project" value="UniProtKB-SubCell"/>
</dbReference>
<dbReference type="OrthoDB" id="1401307at2759"/>
<evidence type="ECO:0000256" key="13">
    <source>
        <dbReference type="SAM" id="SignalP"/>
    </source>
</evidence>
<keyword evidence="5 12" id="KW-0812">Transmembrane</keyword>
<dbReference type="Pfam" id="PF13855">
    <property type="entry name" value="LRR_8"/>
    <property type="match status" value="2"/>
</dbReference>
<accession>A0A2P5AJ94</accession>
<keyword evidence="7" id="KW-0677">Repeat</keyword>
<dbReference type="AlphaFoldDB" id="A0A2P5AJ94"/>
<keyword evidence="16" id="KW-1185">Reference proteome</keyword>
<evidence type="ECO:0000256" key="8">
    <source>
        <dbReference type="ARBA" id="ARBA00022989"/>
    </source>
</evidence>
<evidence type="ECO:0000259" key="14">
    <source>
        <dbReference type="Pfam" id="PF08263"/>
    </source>
</evidence>
<feature type="transmembrane region" description="Helical" evidence="12">
    <location>
        <begin position="884"/>
        <end position="905"/>
    </location>
</feature>
<dbReference type="FunFam" id="3.80.10.10:FF:000111">
    <property type="entry name" value="LRR receptor-like serine/threonine-protein kinase ERECTA"/>
    <property type="match status" value="1"/>
</dbReference>
<feature type="signal peptide" evidence="13">
    <location>
        <begin position="1"/>
        <end position="30"/>
    </location>
</feature>
<keyword evidence="4" id="KW-0433">Leucine-rich repeat</keyword>
<evidence type="ECO:0000256" key="11">
    <source>
        <dbReference type="ARBA" id="ARBA00023180"/>
    </source>
</evidence>
<keyword evidence="3" id="KW-1003">Cell membrane</keyword>
<dbReference type="Pfam" id="PF00560">
    <property type="entry name" value="LRR_1"/>
    <property type="match status" value="9"/>
</dbReference>
<gene>
    <name evidence="15" type="ORF">TorRG33x02_349040</name>
</gene>
<dbReference type="EMBL" id="JXTC01000822">
    <property type="protein sequence ID" value="PON36603.1"/>
    <property type="molecule type" value="Genomic_DNA"/>
</dbReference>
<evidence type="ECO:0000256" key="1">
    <source>
        <dbReference type="ARBA" id="ARBA00004251"/>
    </source>
</evidence>